<evidence type="ECO:0000256" key="3">
    <source>
        <dbReference type="SAM" id="Phobius"/>
    </source>
</evidence>
<feature type="domain" description="Multidrug resistance protein MdtA-like barrel-sandwich hybrid" evidence="4">
    <location>
        <begin position="102"/>
        <end position="218"/>
    </location>
</feature>
<dbReference type="InterPro" id="IPR058625">
    <property type="entry name" value="MdtA-like_BSH"/>
</dbReference>
<dbReference type="Pfam" id="PF25967">
    <property type="entry name" value="RND-MFP_C"/>
    <property type="match status" value="1"/>
</dbReference>
<dbReference type="AlphaFoldDB" id="A0A917SDI8"/>
<dbReference type="Gene3D" id="2.40.30.170">
    <property type="match status" value="1"/>
</dbReference>
<dbReference type="InterPro" id="IPR058627">
    <property type="entry name" value="MdtA-like_C"/>
</dbReference>
<sequence>MSESDAVVPAQHGESESPTENETTLVRTAEDTPKRPRRKRRWFFVVGGGVLVLAVAGAAIYWQLRPDSTAAATTQWVSVSTQTLKQTVSASGTIEPAQDKDVTFSSSGTVTAVDVEVGDKVTKGQKLATIDNSSLKATVESDKAALSASKSSLSTLEDDSDTTDAALASAKADVKLKRSELAQAEDALAGATITAPFTGVVADVGLAVGDSTGSGSSSSSSSDSGSGTVGTSASDSSSSSSSSGITVITTDKWTVSGSVGGADLSSVKKGLQVQITPSGSSTTAYGTVETVGVMASSSSDSSSGTSTFPVTIKVTGSPSGLHAGESATASIIVKQLSNALVVPTQAVKTVNGKAVVEKKSGNKTVQTNITIGDTYGFYTQVKSGLASGDQVQITIAARTPGGSTKSGSSGSSSGLGGLTGSGSSGGFPGGSSGGGFPGGTSGGGFPGGSGGGR</sequence>
<dbReference type="Gene3D" id="2.40.50.100">
    <property type="match status" value="1"/>
</dbReference>
<dbReference type="RefSeq" id="WP_188896771.1">
    <property type="nucleotide sequence ID" value="NZ_BMMZ01000010.1"/>
</dbReference>
<evidence type="ECO:0000259" key="4">
    <source>
        <dbReference type="Pfam" id="PF25917"/>
    </source>
</evidence>
<proteinExistence type="predicted"/>
<dbReference type="SUPFAM" id="SSF111369">
    <property type="entry name" value="HlyD-like secretion proteins"/>
    <property type="match status" value="1"/>
</dbReference>
<feature type="compositionally biased region" description="Low complexity" evidence="2">
    <location>
        <begin position="401"/>
        <end position="412"/>
    </location>
</feature>
<dbReference type="Pfam" id="PF25917">
    <property type="entry name" value="BSH_RND"/>
    <property type="match status" value="1"/>
</dbReference>
<dbReference type="GO" id="GO:0015562">
    <property type="term" value="F:efflux transmembrane transporter activity"/>
    <property type="evidence" value="ECO:0007669"/>
    <property type="project" value="TreeGrafter"/>
</dbReference>
<keyword evidence="1" id="KW-0813">Transport</keyword>
<feature type="compositionally biased region" description="Polar residues" evidence="2">
    <location>
        <begin position="16"/>
        <end position="26"/>
    </location>
</feature>
<feature type="region of interest" description="Disordered" evidence="2">
    <location>
        <begin position="398"/>
        <end position="453"/>
    </location>
</feature>
<keyword evidence="3" id="KW-0812">Transmembrane</keyword>
<feature type="transmembrane region" description="Helical" evidence="3">
    <location>
        <begin position="42"/>
        <end position="64"/>
    </location>
</feature>
<feature type="domain" description="Multidrug resistance protein MdtA-like C-terminal permuted SH3" evidence="5">
    <location>
        <begin position="338"/>
        <end position="391"/>
    </location>
</feature>
<keyword evidence="3" id="KW-0472">Membrane</keyword>
<name>A0A917SDI8_9ACTN</name>
<reference evidence="6" key="2">
    <citation type="submission" date="2020-09" db="EMBL/GenBank/DDBJ databases">
        <authorList>
            <person name="Sun Q."/>
            <person name="Zhou Y."/>
        </authorList>
    </citation>
    <scope>NUCLEOTIDE SEQUENCE</scope>
    <source>
        <strain evidence="6">CGMCC 4.7306</strain>
    </source>
</reference>
<reference evidence="6" key="1">
    <citation type="journal article" date="2014" name="Int. J. Syst. Evol. Microbiol.">
        <title>Complete genome sequence of Corynebacterium casei LMG S-19264T (=DSM 44701T), isolated from a smear-ripened cheese.</title>
        <authorList>
            <consortium name="US DOE Joint Genome Institute (JGI-PGF)"/>
            <person name="Walter F."/>
            <person name="Albersmeier A."/>
            <person name="Kalinowski J."/>
            <person name="Ruckert C."/>
        </authorList>
    </citation>
    <scope>NUCLEOTIDE SEQUENCE</scope>
    <source>
        <strain evidence="6">CGMCC 4.7306</strain>
    </source>
</reference>
<comment type="caution">
    <text evidence="6">The sequence shown here is derived from an EMBL/GenBank/DDBJ whole genome shotgun (WGS) entry which is preliminary data.</text>
</comment>
<dbReference type="Gene3D" id="2.40.420.20">
    <property type="match status" value="1"/>
</dbReference>
<evidence type="ECO:0000256" key="1">
    <source>
        <dbReference type="ARBA" id="ARBA00022448"/>
    </source>
</evidence>
<organism evidence="6 7">
    <name type="scientific">Microlunatus endophyticus</name>
    <dbReference type="NCBI Taxonomy" id="1716077"/>
    <lineage>
        <taxon>Bacteria</taxon>
        <taxon>Bacillati</taxon>
        <taxon>Actinomycetota</taxon>
        <taxon>Actinomycetes</taxon>
        <taxon>Propionibacteriales</taxon>
        <taxon>Propionibacteriaceae</taxon>
        <taxon>Microlunatus</taxon>
    </lineage>
</organism>
<evidence type="ECO:0000259" key="5">
    <source>
        <dbReference type="Pfam" id="PF25967"/>
    </source>
</evidence>
<dbReference type="PANTHER" id="PTHR30469:SF33">
    <property type="entry name" value="SLR1207 PROTEIN"/>
    <property type="match status" value="1"/>
</dbReference>
<evidence type="ECO:0000256" key="2">
    <source>
        <dbReference type="SAM" id="MobiDB-lite"/>
    </source>
</evidence>
<gene>
    <name evidence="6" type="ORF">GCM10011575_36020</name>
</gene>
<dbReference type="Proteomes" id="UP000613840">
    <property type="component" value="Unassembled WGS sequence"/>
</dbReference>
<evidence type="ECO:0000313" key="6">
    <source>
        <dbReference type="EMBL" id="GGL74573.1"/>
    </source>
</evidence>
<dbReference type="GO" id="GO:1990281">
    <property type="term" value="C:efflux pump complex"/>
    <property type="evidence" value="ECO:0007669"/>
    <property type="project" value="TreeGrafter"/>
</dbReference>
<feature type="compositionally biased region" description="Gly residues" evidence="2">
    <location>
        <begin position="413"/>
        <end position="453"/>
    </location>
</feature>
<feature type="region of interest" description="Disordered" evidence="2">
    <location>
        <begin position="211"/>
        <end position="244"/>
    </location>
</feature>
<dbReference type="EMBL" id="BMMZ01000010">
    <property type="protein sequence ID" value="GGL74573.1"/>
    <property type="molecule type" value="Genomic_DNA"/>
</dbReference>
<protein>
    <submittedName>
        <fullName evidence="6">RND transporter</fullName>
    </submittedName>
</protein>
<accession>A0A917SDI8</accession>
<evidence type="ECO:0000313" key="7">
    <source>
        <dbReference type="Proteomes" id="UP000613840"/>
    </source>
</evidence>
<keyword evidence="3" id="KW-1133">Transmembrane helix</keyword>
<dbReference type="PANTHER" id="PTHR30469">
    <property type="entry name" value="MULTIDRUG RESISTANCE PROTEIN MDTA"/>
    <property type="match status" value="1"/>
</dbReference>
<feature type="region of interest" description="Disordered" evidence="2">
    <location>
        <begin position="1"/>
        <end position="33"/>
    </location>
</feature>
<keyword evidence="7" id="KW-1185">Reference proteome</keyword>